<name>A0A0D6P8S9_9PROT</name>
<dbReference type="Pfam" id="PF13350">
    <property type="entry name" value="Y_phosphatase3"/>
    <property type="match status" value="1"/>
</dbReference>
<dbReference type="PANTHER" id="PTHR31126:SF1">
    <property type="entry name" value="TYROSINE SPECIFIC PROTEIN PHOSPHATASES DOMAIN-CONTAINING PROTEIN"/>
    <property type="match status" value="1"/>
</dbReference>
<organism evidence="2 3">
    <name type="scientific">Acidisphaera rubrifaciens HS-AP3</name>
    <dbReference type="NCBI Taxonomy" id="1231350"/>
    <lineage>
        <taxon>Bacteria</taxon>
        <taxon>Pseudomonadati</taxon>
        <taxon>Pseudomonadota</taxon>
        <taxon>Alphaproteobacteria</taxon>
        <taxon>Acetobacterales</taxon>
        <taxon>Acetobacteraceae</taxon>
        <taxon>Acidisphaera</taxon>
    </lineage>
</organism>
<dbReference type="InterPro" id="IPR026893">
    <property type="entry name" value="Tyr/Ser_Pase_IphP-type"/>
</dbReference>
<dbReference type="GO" id="GO:0004721">
    <property type="term" value="F:phosphoprotein phosphatase activity"/>
    <property type="evidence" value="ECO:0007669"/>
    <property type="project" value="InterPro"/>
</dbReference>
<dbReference type="OrthoDB" id="9814896at2"/>
<comment type="similarity">
    <text evidence="1">Belongs to the protein-tyrosine phosphatase family.</text>
</comment>
<evidence type="ECO:0000313" key="3">
    <source>
        <dbReference type="Proteomes" id="UP000032680"/>
    </source>
</evidence>
<dbReference type="InterPro" id="IPR016130">
    <property type="entry name" value="Tyr_Pase_AS"/>
</dbReference>
<dbReference type="EMBL" id="BANB01000391">
    <property type="protein sequence ID" value="GAN77603.1"/>
    <property type="molecule type" value="Genomic_DNA"/>
</dbReference>
<reference evidence="2 3" key="1">
    <citation type="submission" date="2012-11" db="EMBL/GenBank/DDBJ databases">
        <title>Whole genome sequence of Acidisphaera rubrifaciens HS-AP3.</title>
        <authorList>
            <person name="Azuma Y."/>
            <person name="Higashiura N."/>
            <person name="Hirakawa H."/>
            <person name="Matsushita K."/>
        </authorList>
    </citation>
    <scope>NUCLEOTIDE SEQUENCE [LARGE SCALE GENOMIC DNA]</scope>
    <source>
        <strain evidence="2 3">HS-AP3</strain>
    </source>
</reference>
<dbReference type="InterPro" id="IPR029021">
    <property type="entry name" value="Prot-tyrosine_phosphatase-like"/>
</dbReference>
<evidence type="ECO:0000313" key="2">
    <source>
        <dbReference type="EMBL" id="GAN77603.1"/>
    </source>
</evidence>
<dbReference type="PANTHER" id="PTHR31126">
    <property type="entry name" value="TYROSINE-PROTEIN PHOSPHATASE"/>
    <property type="match status" value="1"/>
</dbReference>
<accession>A0A0D6P8S9</accession>
<dbReference type="SUPFAM" id="SSF52799">
    <property type="entry name" value="(Phosphotyrosine protein) phosphatases II"/>
    <property type="match status" value="1"/>
</dbReference>
<proteinExistence type="inferred from homology"/>
<dbReference type="Gene3D" id="3.90.190.10">
    <property type="entry name" value="Protein tyrosine phosphatase superfamily"/>
    <property type="match status" value="1"/>
</dbReference>
<keyword evidence="3" id="KW-1185">Reference proteome</keyword>
<dbReference type="PROSITE" id="PS00383">
    <property type="entry name" value="TYR_PHOSPHATASE_1"/>
    <property type="match status" value="1"/>
</dbReference>
<dbReference type="Proteomes" id="UP000032680">
    <property type="component" value="Unassembled WGS sequence"/>
</dbReference>
<protein>
    <submittedName>
        <fullName evidence="2">Protein tyrosine phosphatase</fullName>
    </submittedName>
</protein>
<comment type="caution">
    <text evidence="2">The sequence shown here is derived from an EMBL/GenBank/DDBJ whole genome shotgun (WGS) entry which is preliminary data.</text>
</comment>
<dbReference type="RefSeq" id="WP_048861764.1">
    <property type="nucleotide sequence ID" value="NZ_BANB01000391.1"/>
</dbReference>
<sequence>MSETLPILVPLEGATNVRDLGGRRGADGRRVRTGRLFRSASLVGMTPADVATLDALGLRTICDLRGLKEAARAPAPLGSVPHVTVHPVPIEPTVGATLRAIEETRPATGEDVMAILRRAYAAYSRECWQPYRTIFAFARDPSRHGLLFHCSAGKDRTGFGAALIQTALGVAWDDIMDDYMATNRLWKPDPELAERLPPPVAEVLLRVHEELLPLAFDTIRADWGSPEAFMEARLGMGPAEREAFRALMLE</sequence>
<evidence type="ECO:0000256" key="1">
    <source>
        <dbReference type="ARBA" id="ARBA00009580"/>
    </source>
</evidence>
<gene>
    <name evidence="2" type="ORF">Asru_0391_03</name>
</gene>
<dbReference type="AlphaFoldDB" id="A0A0D6P8S9"/>